<protein>
    <submittedName>
        <fullName evidence="1">Uncharacterized protein</fullName>
    </submittedName>
</protein>
<organism evidence="1 2">
    <name type="scientific">Vigna mungo</name>
    <name type="common">Black gram</name>
    <name type="synonym">Phaseolus mungo</name>
    <dbReference type="NCBI Taxonomy" id="3915"/>
    <lineage>
        <taxon>Eukaryota</taxon>
        <taxon>Viridiplantae</taxon>
        <taxon>Streptophyta</taxon>
        <taxon>Embryophyta</taxon>
        <taxon>Tracheophyta</taxon>
        <taxon>Spermatophyta</taxon>
        <taxon>Magnoliopsida</taxon>
        <taxon>eudicotyledons</taxon>
        <taxon>Gunneridae</taxon>
        <taxon>Pentapetalae</taxon>
        <taxon>rosids</taxon>
        <taxon>fabids</taxon>
        <taxon>Fabales</taxon>
        <taxon>Fabaceae</taxon>
        <taxon>Papilionoideae</taxon>
        <taxon>50 kb inversion clade</taxon>
        <taxon>NPAAA clade</taxon>
        <taxon>indigoferoid/millettioid clade</taxon>
        <taxon>Phaseoleae</taxon>
        <taxon>Vigna</taxon>
    </lineage>
</organism>
<dbReference type="AlphaFoldDB" id="A0AAQ3N831"/>
<evidence type="ECO:0000313" key="2">
    <source>
        <dbReference type="Proteomes" id="UP001374535"/>
    </source>
</evidence>
<dbReference type="EMBL" id="CP144694">
    <property type="protein sequence ID" value="WVZ03973.1"/>
    <property type="molecule type" value="Genomic_DNA"/>
</dbReference>
<proteinExistence type="predicted"/>
<reference evidence="1 2" key="1">
    <citation type="journal article" date="2023" name="Life. Sci Alliance">
        <title>Evolutionary insights into 3D genome organization and epigenetic landscape of Vigna mungo.</title>
        <authorList>
            <person name="Junaid A."/>
            <person name="Singh B."/>
            <person name="Bhatia S."/>
        </authorList>
    </citation>
    <scope>NUCLEOTIDE SEQUENCE [LARGE SCALE GENOMIC DNA]</scope>
    <source>
        <strain evidence="1">Urdbean</strain>
    </source>
</reference>
<dbReference type="Proteomes" id="UP001374535">
    <property type="component" value="Chromosome 7"/>
</dbReference>
<gene>
    <name evidence="1" type="ORF">V8G54_024779</name>
</gene>
<keyword evidence="2" id="KW-1185">Reference proteome</keyword>
<name>A0AAQ3N831_VIGMU</name>
<accession>A0AAQ3N831</accession>
<evidence type="ECO:0000313" key="1">
    <source>
        <dbReference type="EMBL" id="WVZ03973.1"/>
    </source>
</evidence>
<sequence length="330" mass="37791">MSIEFEKSSQVCHGAWKIKWSIRKLKEQASRASHPAGLEKGDSLLVLDWSCTMSFYNLLFNWRNASRCHGLDSSSRIDREPATQGKKHVNEPIPFYEKLRDTRPTTKTPTLEVVQPSHGGSNFVGLLKTYGLQLLKETPCTRLAKQRTNIQHITGRGNSIASSNCLAARSSCNMEKRRGVSSNRHRENESFYTYCKENGIEYWERFKKLCASCPQLQMVDFILSFYEGFSPTDRSWADATREGSYLDKSPEDGIDLIERKVVDNQQYGIREYLVTLWKGVHEIENGVVDGKRIDERLLTEGQVYHIVSSNINGITHYRSSYETRKALSFV</sequence>